<reference evidence="6 8" key="2">
    <citation type="submission" date="2016-11" db="EMBL/GenBank/DDBJ databases">
        <authorList>
            <person name="Klemetsen T."/>
        </authorList>
    </citation>
    <scope>NUCLEOTIDE SEQUENCE [LARGE SCALE GENOMIC DNA]</scope>
    <source>
        <strain evidence="6">MT 2528</strain>
    </source>
</reference>
<keyword evidence="4" id="KW-0804">Transcription</keyword>
<comment type="similarity">
    <text evidence="1">Belongs to the LysR transcriptional regulatory family.</text>
</comment>
<evidence type="ECO:0000256" key="4">
    <source>
        <dbReference type="ARBA" id="ARBA00023163"/>
    </source>
</evidence>
<dbReference type="PRINTS" id="PR00039">
    <property type="entry name" value="HTHLYSR"/>
</dbReference>
<dbReference type="GO" id="GO:0003700">
    <property type="term" value="F:DNA-binding transcription factor activity"/>
    <property type="evidence" value="ECO:0007669"/>
    <property type="project" value="InterPro"/>
</dbReference>
<dbReference type="SUPFAM" id="SSF46785">
    <property type="entry name" value="Winged helix' DNA-binding domain"/>
    <property type="match status" value="1"/>
</dbReference>
<feature type="domain" description="HTH lysR-type" evidence="5">
    <location>
        <begin position="1"/>
        <end position="58"/>
    </location>
</feature>
<accession>A0A1L0EQK9</accession>
<keyword evidence="8" id="KW-1185">Reference proteome</keyword>
<dbReference type="AlphaFoldDB" id="A0A1L0EQK9"/>
<evidence type="ECO:0000256" key="3">
    <source>
        <dbReference type="ARBA" id="ARBA00023125"/>
    </source>
</evidence>
<evidence type="ECO:0000256" key="1">
    <source>
        <dbReference type="ARBA" id="ARBA00009437"/>
    </source>
</evidence>
<dbReference type="PROSITE" id="PS50931">
    <property type="entry name" value="HTH_LYSR"/>
    <property type="match status" value="1"/>
</dbReference>
<dbReference type="PANTHER" id="PTHR30126">
    <property type="entry name" value="HTH-TYPE TRANSCRIPTIONAL REGULATOR"/>
    <property type="match status" value="1"/>
</dbReference>
<dbReference type="InterPro" id="IPR000847">
    <property type="entry name" value="LysR_HTH_N"/>
</dbReference>
<dbReference type="RefSeq" id="WP_075473462.1">
    <property type="nucleotide sequence ID" value="NZ_CAWQZC010000009.1"/>
</dbReference>
<evidence type="ECO:0000313" key="6">
    <source>
        <dbReference type="EMBL" id="SGZ01553.1"/>
    </source>
</evidence>
<keyword evidence="3" id="KW-0238">DNA-binding</keyword>
<dbReference type="Pfam" id="PF00126">
    <property type="entry name" value="HTH_1"/>
    <property type="match status" value="1"/>
</dbReference>
<dbReference type="Proteomes" id="UP000182660">
    <property type="component" value="Unassembled WGS sequence"/>
</dbReference>
<evidence type="ECO:0000259" key="5">
    <source>
        <dbReference type="PROSITE" id="PS50931"/>
    </source>
</evidence>
<dbReference type="SUPFAM" id="SSF53850">
    <property type="entry name" value="Periplasmic binding protein-like II"/>
    <property type="match status" value="1"/>
</dbReference>
<dbReference type="CDD" id="cd05466">
    <property type="entry name" value="PBP2_LTTR_substrate"/>
    <property type="match status" value="1"/>
</dbReference>
<sequence length="289" mass="32187">MEFYHLRSFVAVAQTGNLTQAAKRLYTTPPAISAHIKTLEEELSTSLFIRSSKGMSLTDKGQLLLKKAQTTLDSALDLVNLAANNQHEIIGTFHLGINLTAKQIKLPELVENLQENCPGISLDIHQQSTGKTINEIREHQLDGGYIFGDIPDDFIGVAVMEQQITTVAPVTFDCRKIVTQADLKIHQWIMMGDYCPFDDFLKGILGNDIPSVLKTSDDGTRLELVKSGLGLSLLEIEEALLAERDSKVQIISVLDFPATLHFVIAKNRSHEPVISTLMQEIRILWRLKL</sequence>
<dbReference type="OrthoDB" id="9803735at2"/>
<dbReference type="InterPro" id="IPR036388">
    <property type="entry name" value="WH-like_DNA-bd_sf"/>
</dbReference>
<dbReference type="GO" id="GO:0000976">
    <property type="term" value="F:transcription cis-regulatory region binding"/>
    <property type="evidence" value="ECO:0007669"/>
    <property type="project" value="TreeGrafter"/>
</dbReference>
<evidence type="ECO:0000313" key="8">
    <source>
        <dbReference type="Proteomes" id="UP000182660"/>
    </source>
</evidence>
<evidence type="ECO:0000256" key="2">
    <source>
        <dbReference type="ARBA" id="ARBA00023015"/>
    </source>
</evidence>
<keyword evidence="2" id="KW-0805">Transcription regulation</keyword>
<dbReference type="FunFam" id="1.10.10.10:FF:000001">
    <property type="entry name" value="LysR family transcriptional regulator"/>
    <property type="match status" value="1"/>
</dbReference>
<gene>
    <name evidence="6" type="ORF">MT2528_4245</name>
    <name evidence="7" type="ORF">NVI5450_3431</name>
</gene>
<protein>
    <submittedName>
        <fullName evidence="7">Probable transcriptional regulator, LysR family</fullName>
    </submittedName>
</protein>
<dbReference type="EMBL" id="FPLJ01000113">
    <property type="protein sequence ID" value="SGZ01553.1"/>
    <property type="molecule type" value="Genomic_DNA"/>
</dbReference>
<dbReference type="Pfam" id="PF03466">
    <property type="entry name" value="LysR_substrate"/>
    <property type="match status" value="1"/>
</dbReference>
<dbReference type="Gene3D" id="1.10.10.10">
    <property type="entry name" value="Winged helix-like DNA-binding domain superfamily/Winged helix DNA-binding domain"/>
    <property type="match status" value="1"/>
</dbReference>
<proteinExistence type="inferred from homology"/>
<reference evidence="7 9" key="1">
    <citation type="submission" date="2016-11" db="EMBL/GenBank/DDBJ databases">
        <authorList>
            <person name="Jaros S."/>
            <person name="Januszkiewicz K."/>
            <person name="Wedrychowicz H."/>
        </authorList>
    </citation>
    <scope>NUCLEOTIDE SEQUENCE [LARGE SCALE GENOMIC DNA]</scope>
    <source>
        <strain evidence="7">NVI 5450</strain>
    </source>
</reference>
<evidence type="ECO:0000313" key="7">
    <source>
        <dbReference type="EMBL" id="SGZ09279.1"/>
    </source>
</evidence>
<evidence type="ECO:0000313" key="9">
    <source>
        <dbReference type="Proteomes" id="UP000183794"/>
    </source>
</evidence>
<dbReference type="PANTHER" id="PTHR30126:SF40">
    <property type="entry name" value="HTH-TYPE TRANSCRIPTIONAL REGULATOR GLTR"/>
    <property type="match status" value="1"/>
</dbReference>
<organism evidence="7 9">
    <name type="scientific">Moritella viscosa</name>
    <dbReference type="NCBI Taxonomy" id="80854"/>
    <lineage>
        <taxon>Bacteria</taxon>
        <taxon>Pseudomonadati</taxon>
        <taxon>Pseudomonadota</taxon>
        <taxon>Gammaproteobacteria</taxon>
        <taxon>Alteromonadales</taxon>
        <taxon>Moritellaceae</taxon>
        <taxon>Moritella</taxon>
    </lineage>
</organism>
<dbReference type="InterPro" id="IPR036390">
    <property type="entry name" value="WH_DNA-bd_sf"/>
</dbReference>
<name>A0A1L0EQK9_9GAMM</name>
<dbReference type="InterPro" id="IPR005119">
    <property type="entry name" value="LysR_subst-bd"/>
</dbReference>
<dbReference type="EMBL" id="FPLD01000096">
    <property type="protein sequence ID" value="SGZ09279.1"/>
    <property type="molecule type" value="Genomic_DNA"/>
</dbReference>
<dbReference type="GeneID" id="61297930"/>
<dbReference type="Proteomes" id="UP000183794">
    <property type="component" value="Unassembled WGS sequence"/>
</dbReference>
<dbReference type="Gene3D" id="3.40.190.10">
    <property type="entry name" value="Periplasmic binding protein-like II"/>
    <property type="match status" value="2"/>
</dbReference>